<evidence type="ECO:0000313" key="2">
    <source>
        <dbReference type="EMBL" id="CAG5115911.1"/>
    </source>
</evidence>
<accession>A0A8S3YKE3</accession>
<keyword evidence="3" id="KW-1185">Reference proteome</keyword>
<feature type="compositionally biased region" description="Basic residues" evidence="1">
    <location>
        <begin position="45"/>
        <end position="54"/>
    </location>
</feature>
<feature type="region of interest" description="Disordered" evidence="1">
    <location>
        <begin position="34"/>
        <end position="54"/>
    </location>
</feature>
<gene>
    <name evidence="2" type="ORF">CUNI_LOCUS1469</name>
</gene>
<dbReference type="Proteomes" id="UP000678393">
    <property type="component" value="Unassembled WGS sequence"/>
</dbReference>
<protein>
    <submittedName>
        <fullName evidence="2">Uncharacterized protein</fullName>
    </submittedName>
</protein>
<sequence length="70" mass="7738">MFKNRNNLSGNRRISNRTTALEDNRLSLAASEDRICETGKSSPGKPRKAKQKVRSRSLIEVASLAGLKLP</sequence>
<feature type="non-terminal residue" evidence="2">
    <location>
        <position position="70"/>
    </location>
</feature>
<dbReference type="EMBL" id="CAJHNH020000180">
    <property type="protein sequence ID" value="CAG5115911.1"/>
    <property type="molecule type" value="Genomic_DNA"/>
</dbReference>
<proteinExistence type="predicted"/>
<name>A0A8S3YKE3_9EUPU</name>
<reference evidence="2" key="1">
    <citation type="submission" date="2021-04" db="EMBL/GenBank/DDBJ databases">
        <authorList>
            <consortium name="Molecular Ecology Group"/>
        </authorList>
    </citation>
    <scope>NUCLEOTIDE SEQUENCE</scope>
</reference>
<evidence type="ECO:0000313" key="3">
    <source>
        <dbReference type="Proteomes" id="UP000678393"/>
    </source>
</evidence>
<dbReference type="AlphaFoldDB" id="A0A8S3YKE3"/>
<organism evidence="2 3">
    <name type="scientific">Candidula unifasciata</name>
    <dbReference type="NCBI Taxonomy" id="100452"/>
    <lineage>
        <taxon>Eukaryota</taxon>
        <taxon>Metazoa</taxon>
        <taxon>Spiralia</taxon>
        <taxon>Lophotrochozoa</taxon>
        <taxon>Mollusca</taxon>
        <taxon>Gastropoda</taxon>
        <taxon>Heterobranchia</taxon>
        <taxon>Euthyneura</taxon>
        <taxon>Panpulmonata</taxon>
        <taxon>Eupulmonata</taxon>
        <taxon>Stylommatophora</taxon>
        <taxon>Helicina</taxon>
        <taxon>Helicoidea</taxon>
        <taxon>Geomitridae</taxon>
        <taxon>Candidula</taxon>
    </lineage>
</organism>
<evidence type="ECO:0000256" key="1">
    <source>
        <dbReference type="SAM" id="MobiDB-lite"/>
    </source>
</evidence>
<comment type="caution">
    <text evidence="2">The sequence shown here is derived from an EMBL/GenBank/DDBJ whole genome shotgun (WGS) entry which is preliminary data.</text>
</comment>